<evidence type="ECO:0000313" key="2">
    <source>
        <dbReference type="EMBL" id="CAD9189556.1"/>
    </source>
</evidence>
<reference evidence="2" key="1">
    <citation type="submission" date="2021-01" db="EMBL/GenBank/DDBJ databases">
        <authorList>
            <person name="Corre E."/>
            <person name="Pelletier E."/>
            <person name="Niang G."/>
            <person name="Scheremetjew M."/>
            <person name="Finn R."/>
            <person name="Kale V."/>
            <person name="Holt S."/>
            <person name="Cochrane G."/>
            <person name="Meng A."/>
            <person name="Brown T."/>
            <person name="Cohen L."/>
        </authorList>
    </citation>
    <scope>NUCLEOTIDE SEQUENCE</scope>
    <source>
        <strain evidence="2">OF101</strain>
    </source>
</reference>
<sequence length="168" mass="17164">MARLLLSTCLSLTVAYGLHVPRSSSPSESVKEVIDSLDPFAMASATAMIRLGKEDASRAPEAWNGDRAKSLGVAGISDGKFKAGAMVASGINRGQAHTEGAVGYSGAKAEGVAPSAWRLGSGKLNAAGWEINSAKNTADGGADYSKVKGSLGGGHAKFEDLEMLPAKN</sequence>
<accession>A0A7S1SAV0</accession>
<keyword evidence="1" id="KW-0732">Signal</keyword>
<protein>
    <recommendedName>
        <fullName evidence="3">Subtilisin</fullName>
    </recommendedName>
</protein>
<evidence type="ECO:0000256" key="1">
    <source>
        <dbReference type="SAM" id="SignalP"/>
    </source>
</evidence>
<dbReference type="EMBL" id="HBGE01111313">
    <property type="protein sequence ID" value="CAD9189556.1"/>
    <property type="molecule type" value="Transcribed_RNA"/>
</dbReference>
<feature type="chain" id="PRO_5031103670" description="Subtilisin" evidence="1">
    <location>
        <begin position="18"/>
        <end position="168"/>
    </location>
</feature>
<name>A0A7S1SAV0_ALECA</name>
<gene>
    <name evidence="2" type="ORF">ACAT0790_LOCUS66330</name>
</gene>
<feature type="signal peptide" evidence="1">
    <location>
        <begin position="1"/>
        <end position="17"/>
    </location>
</feature>
<evidence type="ECO:0008006" key="3">
    <source>
        <dbReference type="Google" id="ProtNLM"/>
    </source>
</evidence>
<dbReference type="AlphaFoldDB" id="A0A7S1SAV0"/>
<organism evidence="2">
    <name type="scientific">Alexandrium catenella</name>
    <name type="common">Red tide dinoflagellate</name>
    <name type="synonym">Gonyaulax catenella</name>
    <dbReference type="NCBI Taxonomy" id="2925"/>
    <lineage>
        <taxon>Eukaryota</taxon>
        <taxon>Sar</taxon>
        <taxon>Alveolata</taxon>
        <taxon>Dinophyceae</taxon>
        <taxon>Gonyaulacales</taxon>
        <taxon>Pyrocystaceae</taxon>
        <taxon>Alexandrium</taxon>
    </lineage>
</organism>
<proteinExistence type="predicted"/>